<feature type="compositionally biased region" description="Basic and acidic residues" evidence="7">
    <location>
        <begin position="119"/>
        <end position="137"/>
    </location>
</feature>
<keyword evidence="2" id="KW-0805">Transcription regulation</keyword>
<dbReference type="EMBL" id="JR046902">
    <property type="protein sequence ID" value="AEY60278.1"/>
    <property type="molecule type" value="mRNA"/>
</dbReference>
<evidence type="ECO:0000256" key="3">
    <source>
        <dbReference type="ARBA" id="ARBA00023125"/>
    </source>
</evidence>
<dbReference type="Gene3D" id="1.10.30.10">
    <property type="entry name" value="High mobility group box domain"/>
    <property type="match status" value="1"/>
</dbReference>
<dbReference type="InterPro" id="IPR049523">
    <property type="entry name" value="BBX_HMG-box"/>
</dbReference>
<protein>
    <submittedName>
        <fullName evidence="9">HMG box transcription factor BBX</fullName>
    </submittedName>
</protein>
<evidence type="ECO:0000256" key="4">
    <source>
        <dbReference type="ARBA" id="ARBA00023163"/>
    </source>
</evidence>
<evidence type="ECO:0000256" key="2">
    <source>
        <dbReference type="ARBA" id="ARBA00023015"/>
    </source>
</evidence>
<dbReference type="InterPro" id="IPR052412">
    <property type="entry name" value="CC-Dev_Transcription_Reg"/>
</dbReference>
<dbReference type="PANTHER" id="PTHR13059">
    <property type="entry name" value="HMG-BOX TRANSCRIPTION FACTOR BBX"/>
    <property type="match status" value="1"/>
</dbReference>
<evidence type="ECO:0000259" key="8">
    <source>
        <dbReference type="PROSITE" id="PS50118"/>
    </source>
</evidence>
<feature type="domain" description="HMG box" evidence="8">
    <location>
        <begin position="21"/>
        <end position="89"/>
    </location>
</feature>
<evidence type="ECO:0000256" key="6">
    <source>
        <dbReference type="PROSITE-ProRule" id="PRU00267"/>
    </source>
</evidence>
<accession>V9IGQ1</accession>
<name>V9IGQ1_APICE</name>
<dbReference type="Pfam" id="PF00505">
    <property type="entry name" value="HMG_box"/>
    <property type="match status" value="1"/>
</dbReference>
<organism evidence="9">
    <name type="scientific">Apis cerana</name>
    <name type="common">Indian honeybee</name>
    <dbReference type="NCBI Taxonomy" id="7461"/>
    <lineage>
        <taxon>Eukaryota</taxon>
        <taxon>Metazoa</taxon>
        <taxon>Ecdysozoa</taxon>
        <taxon>Arthropoda</taxon>
        <taxon>Hexapoda</taxon>
        <taxon>Insecta</taxon>
        <taxon>Pterygota</taxon>
        <taxon>Neoptera</taxon>
        <taxon>Endopterygota</taxon>
        <taxon>Hymenoptera</taxon>
        <taxon>Apocrita</taxon>
        <taxon>Aculeata</taxon>
        <taxon>Apoidea</taxon>
        <taxon>Anthophila</taxon>
        <taxon>Apidae</taxon>
        <taxon>Apis</taxon>
    </lineage>
</organism>
<dbReference type="SMART" id="SM00398">
    <property type="entry name" value="HMG"/>
    <property type="match status" value="1"/>
</dbReference>
<sequence length="218" mass="25062">MAANEQQRKESRELREPAHHARRPMNAFLIFCKRHRGSVRSGFPHLENRAVTRVLGEWWATLHPDQKRSYTNLAQEYKDAFLNANPDFKWYKLPAPPLRTLNTRPTNKKAETYSNEQIENIKSENKSSDSSKSDKQDGQSIQPGKLADESQIGGLSSLFTPQKTQVADEQVTINDSVIENDTEVPKPPKKRYLDVPFSPDNKRECKADLFDVKKKKKI</sequence>
<dbReference type="GO" id="GO:0000977">
    <property type="term" value="F:RNA polymerase II transcription regulatory region sequence-specific DNA binding"/>
    <property type="evidence" value="ECO:0007669"/>
    <property type="project" value="TreeGrafter"/>
</dbReference>
<feature type="compositionally biased region" description="Polar residues" evidence="7">
    <location>
        <begin position="153"/>
        <end position="179"/>
    </location>
</feature>
<dbReference type="PANTHER" id="PTHR13059:SF10">
    <property type="entry name" value="HMG BOX TRANSCRIPTION FACTOR BBX"/>
    <property type="match status" value="1"/>
</dbReference>
<dbReference type="InterPro" id="IPR009071">
    <property type="entry name" value="HMG_box_dom"/>
</dbReference>
<feature type="DNA-binding region" description="HMG box" evidence="6">
    <location>
        <begin position="21"/>
        <end position="89"/>
    </location>
</feature>
<dbReference type="PROSITE" id="PS50118">
    <property type="entry name" value="HMG_BOX_2"/>
    <property type="match status" value="1"/>
</dbReference>
<evidence type="ECO:0000256" key="7">
    <source>
        <dbReference type="SAM" id="MobiDB-lite"/>
    </source>
</evidence>
<feature type="region of interest" description="Disordered" evidence="7">
    <location>
        <begin position="95"/>
        <end position="200"/>
    </location>
</feature>
<keyword evidence="3 6" id="KW-0238">DNA-binding</keyword>
<keyword evidence="4" id="KW-0804">Transcription</keyword>
<gene>
    <name evidence="9" type="ORF">ACCB08123</name>
</gene>
<evidence type="ECO:0000313" key="9">
    <source>
        <dbReference type="EMBL" id="AEY60278.1"/>
    </source>
</evidence>
<evidence type="ECO:0000256" key="5">
    <source>
        <dbReference type="ARBA" id="ARBA00023242"/>
    </source>
</evidence>
<keyword evidence="1" id="KW-0597">Phosphoprotein</keyword>
<evidence type="ECO:0000256" key="1">
    <source>
        <dbReference type="ARBA" id="ARBA00022553"/>
    </source>
</evidence>
<dbReference type="GO" id="GO:0005634">
    <property type="term" value="C:nucleus"/>
    <property type="evidence" value="ECO:0007669"/>
    <property type="project" value="UniProtKB-UniRule"/>
</dbReference>
<dbReference type="GO" id="GO:0000981">
    <property type="term" value="F:DNA-binding transcription factor activity, RNA polymerase II-specific"/>
    <property type="evidence" value="ECO:0007669"/>
    <property type="project" value="TreeGrafter"/>
</dbReference>
<keyword evidence="5 6" id="KW-0539">Nucleus</keyword>
<dbReference type="CDD" id="cd21989">
    <property type="entry name" value="HMG-box_HBP2"/>
    <property type="match status" value="1"/>
</dbReference>
<proteinExistence type="evidence at transcript level"/>
<dbReference type="AlphaFoldDB" id="V9IGQ1"/>
<reference evidence="9" key="1">
    <citation type="submission" date="2011-11" db="EMBL/GenBank/DDBJ databases">
        <title>Decoding the brain transcriptome of the Eastern honeybee (Apis cerana) based on pyrosequencing.</title>
        <authorList>
            <person name="Sun L."/>
            <person name="Zheng H."/>
            <person name="Wang Y."/>
            <person name="Xie X."/>
            <person name="Zhu Y."/>
            <person name="Gu W."/>
            <person name="Wang S."/>
        </authorList>
    </citation>
    <scope>NUCLEOTIDE SEQUENCE</scope>
    <source>
        <tissue evidence="9">Brain</tissue>
    </source>
</reference>
<dbReference type="SUPFAM" id="SSF47095">
    <property type="entry name" value="HMG-box"/>
    <property type="match status" value="1"/>
</dbReference>
<dbReference type="InterPro" id="IPR036910">
    <property type="entry name" value="HMG_box_dom_sf"/>
</dbReference>